<dbReference type="PANTHER" id="PTHR46254:SF7">
    <property type="entry name" value="PI4-KINASE N-TERMINAL DOMAIN-CONTAINING PROTEIN"/>
    <property type="match status" value="1"/>
</dbReference>
<dbReference type="Bgee" id="ENSMMUG00000061267">
    <property type="expression patterns" value="Expressed in spermatocyte"/>
</dbReference>
<dbReference type="STRING" id="9544.ENSMMUP00000065139"/>
<reference evidence="2" key="2">
    <citation type="submission" date="2019-01" db="EMBL/GenBank/DDBJ databases">
        <authorList>
            <person name="Graves T."/>
            <person name="Eichler E.E."/>
            <person name="Wilson R.K."/>
        </authorList>
    </citation>
    <scope>NUCLEOTIDE SEQUENCE [LARGE SCALE GENOMIC DNA]</scope>
    <source>
        <strain evidence="2">17573</strain>
    </source>
</reference>
<organism evidence="2 3">
    <name type="scientific">Macaca mulatta</name>
    <name type="common">Rhesus macaque</name>
    <dbReference type="NCBI Taxonomy" id="9544"/>
    <lineage>
        <taxon>Eukaryota</taxon>
        <taxon>Metazoa</taxon>
        <taxon>Chordata</taxon>
        <taxon>Craniata</taxon>
        <taxon>Vertebrata</taxon>
        <taxon>Euteleostomi</taxon>
        <taxon>Mammalia</taxon>
        <taxon>Eutheria</taxon>
        <taxon>Euarchontoglires</taxon>
        <taxon>Primates</taxon>
        <taxon>Haplorrhini</taxon>
        <taxon>Catarrhini</taxon>
        <taxon>Cercopithecidae</taxon>
        <taxon>Cercopithecinae</taxon>
        <taxon>Macaca</taxon>
    </lineage>
</organism>
<feature type="signal peptide" evidence="1">
    <location>
        <begin position="1"/>
        <end position="15"/>
    </location>
</feature>
<keyword evidence="1" id="KW-0732">Signal</keyword>
<dbReference type="AlphaFoldDB" id="A0A5F7ZHN4"/>
<proteinExistence type="predicted"/>
<evidence type="ECO:0000256" key="1">
    <source>
        <dbReference type="SAM" id="SignalP"/>
    </source>
</evidence>
<reference evidence="2" key="3">
    <citation type="submission" date="2025-08" db="UniProtKB">
        <authorList>
            <consortium name="Ensembl"/>
        </authorList>
    </citation>
    <scope>IDENTIFICATION</scope>
    <source>
        <strain evidence="2">17573</strain>
    </source>
</reference>
<feature type="chain" id="PRO_5023803295" description="Secreted protein" evidence="1">
    <location>
        <begin position="16"/>
        <end position="75"/>
    </location>
</feature>
<dbReference type="PANTHER" id="PTHR46254">
    <property type="entry name" value="PROTEIN GVQW1-RELATED"/>
    <property type="match status" value="1"/>
</dbReference>
<name>A0A5F7ZHN4_MACMU</name>
<keyword evidence="3" id="KW-1185">Reference proteome</keyword>
<dbReference type="VEuPathDB" id="HostDB:ENSMMUG00000061267"/>
<dbReference type="InParanoid" id="A0A5F7ZHN4"/>
<reference evidence="2" key="4">
    <citation type="submission" date="2025-09" db="UniProtKB">
        <authorList>
            <consortium name="Ensembl"/>
        </authorList>
    </citation>
    <scope>IDENTIFICATION</scope>
    <source>
        <strain evidence="2">17573</strain>
    </source>
</reference>
<dbReference type="GeneTree" id="ENSGT00940000165497"/>
<reference evidence="3" key="1">
    <citation type="journal article" date="2007" name="Science">
        <title>Evolutionary and biomedical insights from the rhesus macaque genome.</title>
        <authorList>
            <person name="Gibbs R.A."/>
            <person name="Rogers J."/>
            <person name="Katze M.G."/>
            <person name="Bumgarner R."/>
            <person name="Weinstock G.M."/>
            <person name="Mardis E.R."/>
            <person name="Remington K.A."/>
            <person name="Strausberg R.L."/>
            <person name="Venter J.C."/>
            <person name="Wilson R.K."/>
            <person name="Batzer M.A."/>
            <person name="Bustamante C.D."/>
            <person name="Eichler E.E."/>
            <person name="Hahn M.W."/>
            <person name="Hardison R.C."/>
            <person name="Makova K.D."/>
            <person name="Miller W."/>
            <person name="Milosavljevic A."/>
            <person name="Palermo R.E."/>
            <person name="Siepel A."/>
            <person name="Sikela J.M."/>
            <person name="Attaway T."/>
            <person name="Bell S."/>
            <person name="Bernard K.E."/>
            <person name="Buhay C.J."/>
            <person name="Chandrabose M.N."/>
            <person name="Dao M."/>
            <person name="Davis C."/>
            <person name="Delehaunty K.D."/>
            <person name="Ding Y."/>
            <person name="Dinh H.H."/>
            <person name="Dugan-Rocha S."/>
            <person name="Fulton L.A."/>
            <person name="Gabisi R.A."/>
            <person name="Garner T.T."/>
            <person name="Godfrey J."/>
            <person name="Hawes A.C."/>
            <person name="Hernandez J."/>
            <person name="Hines S."/>
            <person name="Holder M."/>
            <person name="Hume J."/>
            <person name="Jhangiani S.N."/>
            <person name="Joshi V."/>
            <person name="Khan Z.M."/>
            <person name="Kirkness E.F."/>
            <person name="Cree A."/>
            <person name="Fowler R.G."/>
            <person name="Lee S."/>
            <person name="Lewis L.R."/>
            <person name="Li Z."/>
            <person name="Liu Y.-S."/>
            <person name="Moore S.M."/>
            <person name="Muzny D."/>
            <person name="Nazareth L.V."/>
            <person name="Ngo D.N."/>
            <person name="Okwuonu G.O."/>
            <person name="Pai G."/>
            <person name="Parker D."/>
            <person name="Paul H.A."/>
            <person name="Pfannkoch C."/>
            <person name="Pohl C.S."/>
            <person name="Rogers Y.-H.C."/>
            <person name="Ruiz S.J."/>
            <person name="Sabo A."/>
            <person name="Santibanez J."/>
            <person name="Schneider B.W."/>
            <person name="Smith S.M."/>
            <person name="Sodergren E."/>
            <person name="Svatek A.F."/>
            <person name="Utterback T.R."/>
            <person name="Vattathil S."/>
            <person name="Warren W."/>
            <person name="White C.S."/>
            <person name="Chinwalla A.T."/>
            <person name="Feng Y."/>
            <person name="Halpern A.L."/>
            <person name="Hillier L.W."/>
            <person name="Huang X."/>
            <person name="Minx P."/>
            <person name="Nelson J.O."/>
            <person name="Pepin K.H."/>
            <person name="Qin X."/>
            <person name="Sutton G.G."/>
            <person name="Venter E."/>
            <person name="Walenz B.P."/>
            <person name="Wallis J.W."/>
            <person name="Worley K.C."/>
            <person name="Yang S.-P."/>
            <person name="Jones S.M."/>
            <person name="Marra M.A."/>
            <person name="Rocchi M."/>
            <person name="Schein J.E."/>
            <person name="Baertsch R."/>
            <person name="Clarke L."/>
            <person name="Csuros M."/>
            <person name="Glasscock J."/>
            <person name="Harris R.A."/>
            <person name="Havlak P."/>
            <person name="Jackson A.R."/>
            <person name="Jiang H."/>
            <person name="Liu Y."/>
            <person name="Messina D.N."/>
            <person name="Shen Y."/>
            <person name="Song H.X.-Z."/>
            <person name="Wylie T."/>
            <person name="Zhang L."/>
            <person name="Birney E."/>
            <person name="Han K."/>
            <person name="Konkel M.K."/>
            <person name="Lee J."/>
            <person name="Smit A.F.A."/>
            <person name="Ullmer B."/>
            <person name="Wang H."/>
            <person name="Xing J."/>
            <person name="Burhans R."/>
            <person name="Cheng Z."/>
            <person name="Karro J.E."/>
            <person name="Ma J."/>
            <person name="Raney B."/>
            <person name="She X."/>
            <person name="Cox M.J."/>
            <person name="Demuth J.P."/>
            <person name="Dumas L.J."/>
            <person name="Han S.-G."/>
            <person name="Hopkins J."/>
            <person name="Karimpour-Fard A."/>
            <person name="Kim Y.H."/>
            <person name="Pollack J.R."/>
            <person name="Vinar T."/>
            <person name="Addo-Quaye C."/>
            <person name="Degenhardt J."/>
            <person name="Denby A."/>
            <person name="Hubisz M.J."/>
            <person name="Indap A."/>
            <person name="Kosiol C."/>
            <person name="Lahn B.T."/>
            <person name="Lawson H.A."/>
            <person name="Marklein A."/>
            <person name="Nielsen R."/>
            <person name="Vallender E.J."/>
            <person name="Clark A.G."/>
            <person name="Ferguson B."/>
            <person name="Hernandez R.D."/>
            <person name="Hirani K."/>
            <person name="Kehrer-Sawatzki H."/>
            <person name="Kolb J."/>
            <person name="Patil S."/>
            <person name="Pu L.-L."/>
            <person name="Ren Y."/>
            <person name="Smith D.G."/>
            <person name="Wheeler D.A."/>
            <person name="Schenck I."/>
            <person name="Ball E.V."/>
            <person name="Chen R."/>
            <person name="Cooper D.N."/>
            <person name="Giardine B."/>
            <person name="Hsu F."/>
            <person name="Kent W.J."/>
            <person name="Lesk A."/>
            <person name="Nelson D.L."/>
            <person name="O'brien W.E."/>
            <person name="Pruefer K."/>
            <person name="Stenson P.D."/>
            <person name="Wallace J.C."/>
            <person name="Ke H."/>
            <person name="Liu X.-M."/>
            <person name="Wang P."/>
            <person name="Xiang A.P."/>
            <person name="Yang F."/>
            <person name="Barber G.P."/>
            <person name="Haussler D."/>
            <person name="Karolchik D."/>
            <person name="Kern A.D."/>
            <person name="Kuhn R.M."/>
            <person name="Smith K.E."/>
            <person name="Zwieg A.S."/>
        </authorList>
    </citation>
    <scope>NUCLEOTIDE SEQUENCE [LARGE SCALE GENOMIC DNA]</scope>
    <source>
        <strain evidence="3">17573</strain>
    </source>
</reference>
<dbReference type="Ensembl" id="ENSMMUT00000096080.1">
    <property type="protein sequence ID" value="ENSMMUP00000065139.1"/>
    <property type="gene ID" value="ENSMMUG00000061267.1"/>
</dbReference>
<protein>
    <recommendedName>
        <fullName evidence="4">Secreted protein</fullName>
    </recommendedName>
</protein>
<evidence type="ECO:0000313" key="2">
    <source>
        <dbReference type="Ensembl" id="ENSMMUP00000065139.1"/>
    </source>
</evidence>
<evidence type="ECO:0008006" key="4">
    <source>
        <dbReference type="Google" id="ProtNLM"/>
    </source>
</evidence>
<dbReference type="Proteomes" id="UP000006718">
    <property type="component" value="Chromosome 1"/>
</dbReference>
<accession>A0A5F7ZHN4</accession>
<sequence>MIFCTLFFFFFETESCFVTQAGVQWQDLHSLQAPLPGFTPFSCLSLKCSWDYRRLPPRLAHFLKCIFSRDGVSRC</sequence>
<evidence type="ECO:0000313" key="3">
    <source>
        <dbReference type="Proteomes" id="UP000006718"/>
    </source>
</evidence>